<evidence type="ECO:0000313" key="2">
    <source>
        <dbReference type="EMBL" id="ELZ95346.1"/>
    </source>
</evidence>
<dbReference type="Proteomes" id="UP000011550">
    <property type="component" value="Unassembled WGS sequence"/>
</dbReference>
<name>M0IEZ5_9EURY</name>
<comment type="similarity">
    <text evidence="1">Belongs to the HAD-like hydrolase superfamily.</text>
</comment>
<dbReference type="PANTHER" id="PTHR43481">
    <property type="entry name" value="FRUCTOSE-1-PHOSPHATE PHOSPHATASE"/>
    <property type="match status" value="1"/>
</dbReference>
<reference evidence="2 3" key="1">
    <citation type="journal article" date="2014" name="PLoS Genet.">
        <title>Phylogenetically driven sequencing of extremely halophilic archaea reveals strategies for static and dynamic osmo-response.</title>
        <authorList>
            <person name="Becker E.A."/>
            <person name="Seitzer P.M."/>
            <person name="Tritt A."/>
            <person name="Larsen D."/>
            <person name="Krusor M."/>
            <person name="Yao A.I."/>
            <person name="Wu D."/>
            <person name="Madern D."/>
            <person name="Eisen J.A."/>
            <person name="Darling A.E."/>
            <person name="Facciotti M.T."/>
        </authorList>
    </citation>
    <scope>NUCLEOTIDE SEQUENCE [LARGE SCALE GENOMIC DNA]</scope>
    <source>
        <strain evidence="2 3">ATCC BAA-1512</strain>
    </source>
</reference>
<dbReference type="SFLD" id="SFLDG01129">
    <property type="entry name" value="C1.5:_HAD__Beta-PGM__Phosphata"/>
    <property type="match status" value="1"/>
</dbReference>
<keyword evidence="3" id="KW-1185">Reference proteome</keyword>
<dbReference type="Pfam" id="PF00702">
    <property type="entry name" value="Hydrolase"/>
    <property type="match status" value="1"/>
</dbReference>
<dbReference type="SUPFAM" id="SSF56784">
    <property type="entry name" value="HAD-like"/>
    <property type="match status" value="1"/>
</dbReference>
<organism evidence="2 3">
    <name type="scientific">Haloferax mucosum ATCC BAA-1512</name>
    <dbReference type="NCBI Taxonomy" id="662479"/>
    <lineage>
        <taxon>Archaea</taxon>
        <taxon>Methanobacteriati</taxon>
        <taxon>Methanobacteriota</taxon>
        <taxon>Stenosarchaea group</taxon>
        <taxon>Halobacteria</taxon>
        <taxon>Halobacteriales</taxon>
        <taxon>Haloferacaceae</taxon>
        <taxon>Haloferax</taxon>
    </lineage>
</organism>
<dbReference type="InterPro" id="IPR023198">
    <property type="entry name" value="PGP-like_dom2"/>
</dbReference>
<dbReference type="EMBL" id="AOLN01000011">
    <property type="protein sequence ID" value="ELZ95346.1"/>
    <property type="molecule type" value="Genomic_DNA"/>
</dbReference>
<dbReference type="AlphaFoldDB" id="M0IEZ5"/>
<dbReference type="Gene3D" id="1.10.150.240">
    <property type="entry name" value="Putative phosphatase, domain 2"/>
    <property type="match status" value="1"/>
</dbReference>
<dbReference type="PATRIC" id="fig|662479.7.peg.1973"/>
<dbReference type="CDD" id="cd07505">
    <property type="entry name" value="HAD_BPGM-like"/>
    <property type="match status" value="1"/>
</dbReference>
<keyword evidence="2" id="KW-0378">Hydrolase</keyword>
<dbReference type="GO" id="GO:0050308">
    <property type="term" value="F:sugar-phosphatase activity"/>
    <property type="evidence" value="ECO:0007669"/>
    <property type="project" value="TreeGrafter"/>
</dbReference>
<proteinExistence type="inferred from homology"/>
<evidence type="ECO:0000256" key="1">
    <source>
        <dbReference type="ARBA" id="ARBA00007958"/>
    </source>
</evidence>
<dbReference type="SFLD" id="SFLDS00003">
    <property type="entry name" value="Haloacid_Dehalogenase"/>
    <property type="match status" value="1"/>
</dbReference>
<dbReference type="NCBIfam" id="TIGR01509">
    <property type="entry name" value="HAD-SF-IA-v3"/>
    <property type="match status" value="1"/>
</dbReference>
<evidence type="ECO:0000313" key="3">
    <source>
        <dbReference type="Proteomes" id="UP000011550"/>
    </source>
</evidence>
<dbReference type="PANTHER" id="PTHR43481:SF4">
    <property type="entry name" value="GLYCEROL-1-PHOSPHATE PHOSPHOHYDROLASE 1-RELATED"/>
    <property type="match status" value="1"/>
</dbReference>
<dbReference type="InterPro" id="IPR006439">
    <property type="entry name" value="HAD-SF_hydro_IA"/>
</dbReference>
<dbReference type="InterPro" id="IPR023214">
    <property type="entry name" value="HAD_sf"/>
</dbReference>
<comment type="caution">
    <text evidence="2">The sequence shown here is derived from an EMBL/GenBank/DDBJ whole genome shotgun (WGS) entry which is preliminary data.</text>
</comment>
<dbReference type="RefSeq" id="WP_008320211.1">
    <property type="nucleotide sequence ID" value="NZ_AOLN01000011.1"/>
</dbReference>
<dbReference type="STRING" id="662479.C440_09717"/>
<sequence>MDASVVLFDMDGVLVDSEQYWHAFEDDWVFAEAIEDGDPAHEEITGMNFREIYDYLDETYGTTVSKDEFVAAYHENAEELYGENVVLMDGAEALFSDLRTAGKVVAIVSSAPQAWISTVRERFDLDPLDLVLSADDIDKPGKPEPHIYEHAAAELGVAPEDCVVVEDSINGIESAVRSGAYTIAYRIDHNAALDLSLADEIVDGPEELRAALLGEDE</sequence>
<dbReference type="Gene3D" id="3.40.50.1000">
    <property type="entry name" value="HAD superfamily/HAD-like"/>
    <property type="match status" value="1"/>
</dbReference>
<dbReference type="InterPro" id="IPR036412">
    <property type="entry name" value="HAD-like_sf"/>
</dbReference>
<accession>M0IEZ5</accession>
<dbReference type="InterPro" id="IPR051806">
    <property type="entry name" value="HAD-like_SPP"/>
</dbReference>
<dbReference type="OrthoDB" id="372285at2157"/>
<gene>
    <name evidence="2" type="ORF">C440_09717</name>
</gene>
<dbReference type="PRINTS" id="PR00413">
    <property type="entry name" value="HADHALOGNASE"/>
</dbReference>
<protein>
    <submittedName>
        <fullName evidence="2">Putative haloacid dehalogenase-like hydrolase</fullName>
    </submittedName>
</protein>